<evidence type="ECO:0000313" key="9">
    <source>
        <dbReference type="EMBL" id="KAI9639303.1"/>
    </source>
</evidence>
<dbReference type="InterPro" id="IPR041679">
    <property type="entry name" value="DNA2/NAM7-like_C"/>
</dbReference>
<comment type="caution">
    <text evidence="9">The sequence shown here is derived from an EMBL/GenBank/DDBJ whole genome shotgun (WGS) entry which is preliminary data.</text>
</comment>
<dbReference type="EMBL" id="JAKWFO010000001">
    <property type="protein sequence ID" value="KAI9639303.1"/>
    <property type="molecule type" value="Genomic_DNA"/>
</dbReference>
<evidence type="ECO:0000256" key="3">
    <source>
        <dbReference type="ARBA" id="ARBA00022801"/>
    </source>
</evidence>
<feature type="domain" description="DNA2/NAM7 helicase helicase" evidence="7">
    <location>
        <begin position="658"/>
        <end position="891"/>
    </location>
</feature>
<dbReference type="Gene3D" id="3.40.50.300">
    <property type="entry name" value="P-loop containing nucleotide triphosphate hydrolases"/>
    <property type="match status" value="2"/>
</dbReference>
<feature type="region of interest" description="Disordered" evidence="6">
    <location>
        <begin position="779"/>
        <end position="801"/>
    </location>
</feature>
<dbReference type="SUPFAM" id="SSF52540">
    <property type="entry name" value="P-loop containing nucleoside triphosphate hydrolases"/>
    <property type="match status" value="1"/>
</dbReference>
<feature type="compositionally biased region" description="Low complexity" evidence="6">
    <location>
        <begin position="53"/>
        <end position="73"/>
    </location>
</feature>
<dbReference type="GO" id="GO:0005524">
    <property type="term" value="F:ATP binding"/>
    <property type="evidence" value="ECO:0007669"/>
    <property type="project" value="UniProtKB-KW"/>
</dbReference>
<feature type="region of interest" description="Disordered" evidence="6">
    <location>
        <begin position="42"/>
        <end position="153"/>
    </location>
</feature>
<dbReference type="GO" id="GO:0016787">
    <property type="term" value="F:hydrolase activity"/>
    <property type="evidence" value="ECO:0007669"/>
    <property type="project" value="UniProtKB-KW"/>
</dbReference>
<gene>
    <name evidence="9" type="ORF">MKK02DRAFT_39601</name>
</gene>
<dbReference type="PANTHER" id="PTHR43788">
    <property type="entry name" value="DNA2/NAM7 HELICASE FAMILY MEMBER"/>
    <property type="match status" value="1"/>
</dbReference>
<keyword evidence="5" id="KW-0067">ATP-binding</keyword>
<feature type="compositionally biased region" description="Low complexity" evidence="6">
    <location>
        <begin position="110"/>
        <end position="124"/>
    </location>
</feature>
<dbReference type="GeneID" id="77729882"/>
<dbReference type="Pfam" id="PF13086">
    <property type="entry name" value="AAA_11"/>
    <property type="match status" value="1"/>
</dbReference>
<dbReference type="CDD" id="cd18808">
    <property type="entry name" value="SF1_C_Upf1"/>
    <property type="match status" value="1"/>
</dbReference>
<dbReference type="InterPro" id="IPR041677">
    <property type="entry name" value="DNA2/NAM7_AAA_11"/>
</dbReference>
<dbReference type="AlphaFoldDB" id="A0AA38HEP4"/>
<comment type="similarity">
    <text evidence="1">Belongs to the DNA2/NAM7 helicase family.</text>
</comment>
<proteinExistence type="inferred from homology"/>
<feature type="domain" description="DNA2/NAM7 helicase-like C-terminal" evidence="8">
    <location>
        <begin position="899"/>
        <end position="1115"/>
    </location>
</feature>
<dbReference type="FunFam" id="3.40.50.300:FF:000326">
    <property type="entry name" value="P-loop containing nucleoside triphosphate hydrolase"/>
    <property type="match status" value="1"/>
</dbReference>
<dbReference type="GO" id="GO:0043139">
    <property type="term" value="F:5'-3' DNA helicase activity"/>
    <property type="evidence" value="ECO:0007669"/>
    <property type="project" value="TreeGrafter"/>
</dbReference>
<dbReference type="InterPro" id="IPR027417">
    <property type="entry name" value="P-loop_NTPase"/>
</dbReference>
<dbReference type="InterPro" id="IPR047187">
    <property type="entry name" value="SF1_C_Upf1"/>
</dbReference>
<keyword evidence="10" id="KW-1185">Reference proteome</keyword>
<dbReference type="InterPro" id="IPR050534">
    <property type="entry name" value="Coronavir_polyprotein_1ab"/>
</dbReference>
<evidence type="ECO:0000256" key="4">
    <source>
        <dbReference type="ARBA" id="ARBA00022806"/>
    </source>
</evidence>
<dbReference type="RefSeq" id="XP_052949080.1">
    <property type="nucleotide sequence ID" value="XM_053090677.1"/>
</dbReference>
<protein>
    <submittedName>
        <fullName evidence="9">DNA helicase</fullName>
    </submittedName>
</protein>
<evidence type="ECO:0000313" key="10">
    <source>
        <dbReference type="Proteomes" id="UP001164286"/>
    </source>
</evidence>
<evidence type="ECO:0000256" key="6">
    <source>
        <dbReference type="SAM" id="MobiDB-lite"/>
    </source>
</evidence>
<organism evidence="9 10">
    <name type="scientific">Dioszegia hungarica</name>
    <dbReference type="NCBI Taxonomy" id="4972"/>
    <lineage>
        <taxon>Eukaryota</taxon>
        <taxon>Fungi</taxon>
        <taxon>Dikarya</taxon>
        <taxon>Basidiomycota</taxon>
        <taxon>Agaricomycotina</taxon>
        <taxon>Tremellomycetes</taxon>
        <taxon>Tremellales</taxon>
        <taxon>Bulleribasidiaceae</taxon>
        <taxon>Dioszegia</taxon>
    </lineage>
</organism>
<keyword evidence="3" id="KW-0378">Hydrolase</keyword>
<evidence type="ECO:0000256" key="2">
    <source>
        <dbReference type="ARBA" id="ARBA00022741"/>
    </source>
</evidence>
<evidence type="ECO:0000256" key="1">
    <source>
        <dbReference type="ARBA" id="ARBA00007913"/>
    </source>
</evidence>
<dbReference type="PANTHER" id="PTHR43788:SF13">
    <property type="entry name" value="REGULATOR OF NONSENSE TRANSCRIPTS 1"/>
    <property type="match status" value="1"/>
</dbReference>
<reference evidence="9" key="1">
    <citation type="journal article" date="2022" name="G3 (Bethesda)">
        <title>High quality genome of the basidiomycete yeast Dioszegia hungarica PDD-24b-2 isolated from cloud water.</title>
        <authorList>
            <person name="Jarrige D."/>
            <person name="Haridas S."/>
            <person name="Bleykasten-Grosshans C."/>
            <person name="Joly M."/>
            <person name="Nadalig T."/>
            <person name="Sancelme M."/>
            <person name="Vuilleumier S."/>
            <person name="Grigoriev I.V."/>
            <person name="Amato P."/>
            <person name="Bringel F."/>
        </authorList>
    </citation>
    <scope>NUCLEOTIDE SEQUENCE</scope>
    <source>
        <strain evidence="9">PDD-24b-2</strain>
    </source>
</reference>
<evidence type="ECO:0000259" key="8">
    <source>
        <dbReference type="Pfam" id="PF13087"/>
    </source>
</evidence>
<evidence type="ECO:0000256" key="5">
    <source>
        <dbReference type="ARBA" id="ARBA00022840"/>
    </source>
</evidence>
<accession>A0AA38HEP4</accession>
<keyword evidence="2" id="KW-0547">Nucleotide-binding</keyword>
<sequence>MKPHPSSVRTLRAPTPSHTPGSRDPFHRCVQTPFLLPSSIATSSRVRLPPSPGFGAPSSFFTTRYASSSASPAWSPPAPRSPGKVDVPLSHQCQFPLPPPNSPGRPGPSRPSQSRSVHSSSPLSAQPLEREPDYDLSDAGGNYPSSPHRDWEPPLFTAEEIAGFGEPRKGERYRHMVPPRIPGGTAAVGEYEPSEADFMTADPGVSAAMDDLSWADGMEVGEEEAPDMAIWDDVPSVSQGKGKGKRKAVRRRLVVSDLPALEVGQTLGVEEERFDWRKTAPSQLGLHKRGKTRWFPDEVNVKRERETVALLKEGMGFYEEVKRYGEHFVPLLEAEHREEQLQHAERQLQWSHEKLVLEGWVVENLGATLFPLKKRPGKYIYTFAKTGKMATGAMADLPFHKFTSGTVTEICRTHPHYDFVQKDGVTHKPAEPTGGETQGDNSITPLLKAGGEKLLGSVYSVTKKYIRVEFDVPIEEIESGHWRLDIGCNDVALTRQLAAIRLLNADPTDMERQDARVAAEQSKYNSFHVSRGRSDDEDEVFNQPVRGRMIQQTVLQGTNLRDKVLRAFQEEFVPYDTSASLRIGERLGDKVEPAAVVPVPSDLQPGDIDATPVPPAHPASEPLGVLAKNELIASWTKRYRTKAGQLPVRVEGDPEVPLNPTQISAIAMMLSERLSLVQGPPGTGKTRVIIETIKLLKHHWKIPHPILVTAHTNAAVDNLVGGLREHGVKAARLGRTQSVREDLQQWTVEQLSEAHPLYQELENTGNALTELDKIIAESRKKDRMDGSEGQGKSGPKLSSGDMWDKRIKMQQKIRSMKKAITRDILLDADVVCTTCLSAASWTLDAIDFPIVFLDEASMATEPLSLVPLMKGSSHVAIIGDHKQLPPVIISEAAQMGGLATSMFERLIHEHNIPSIMLDTQYRMHPQIAAFPNRAFYASALANGTANLDGTARPGLEPPVTDFLLEDEDGRRQNVTFVHHHSPEDPSSKSLKNEGEAKRVCAVVADLLLRNPTLSGTDIGIITPYSAQIRQLTDDLRTSPARLAEFRTILGNDRMKELDNIEIRTVDGFEGREKAVIVFSTVRNNPGGYIGFLADWRRLNVGLTRAKRALIMLGSADHLARAKVGQKAMQGLPSGGAQVWRQLMGWLESEGLILREDADGAESGEEA</sequence>
<feature type="compositionally biased region" description="Pro residues" evidence="6">
    <location>
        <begin position="96"/>
        <end position="109"/>
    </location>
</feature>
<dbReference type="GO" id="GO:0005694">
    <property type="term" value="C:chromosome"/>
    <property type="evidence" value="ECO:0007669"/>
    <property type="project" value="UniProtKB-ARBA"/>
</dbReference>
<name>A0AA38HEP4_9TREE</name>
<dbReference type="Pfam" id="PF13087">
    <property type="entry name" value="AAA_12"/>
    <property type="match status" value="1"/>
</dbReference>
<evidence type="ECO:0000259" key="7">
    <source>
        <dbReference type="Pfam" id="PF13086"/>
    </source>
</evidence>
<dbReference type="Proteomes" id="UP001164286">
    <property type="component" value="Unassembled WGS sequence"/>
</dbReference>
<feature type="region of interest" description="Disordered" evidence="6">
    <location>
        <begin position="1"/>
        <end position="29"/>
    </location>
</feature>
<keyword evidence="4 9" id="KW-0347">Helicase</keyword>